<dbReference type="EMBL" id="QUQO01000001">
    <property type="protein sequence ID" value="RFB05333.1"/>
    <property type="molecule type" value="Genomic_DNA"/>
</dbReference>
<accession>A0A371RIR3</accession>
<evidence type="ECO:0000256" key="1">
    <source>
        <dbReference type="SAM" id="Phobius"/>
    </source>
</evidence>
<reference evidence="2 3" key="1">
    <citation type="submission" date="2018-08" db="EMBL/GenBank/DDBJ databases">
        <title>Parvularcula sp. SM1705, isolated from surface water of the South Sea China.</title>
        <authorList>
            <person name="Sun L."/>
        </authorList>
    </citation>
    <scope>NUCLEOTIDE SEQUENCE [LARGE SCALE GENOMIC DNA]</scope>
    <source>
        <strain evidence="2 3">SM1705</strain>
    </source>
</reference>
<organism evidence="2 3">
    <name type="scientific">Parvularcula marina</name>
    <dbReference type="NCBI Taxonomy" id="2292771"/>
    <lineage>
        <taxon>Bacteria</taxon>
        <taxon>Pseudomonadati</taxon>
        <taxon>Pseudomonadota</taxon>
        <taxon>Alphaproteobacteria</taxon>
        <taxon>Parvularculales</taxon>
        <taxon>Parvularculaceae</taxon>
        <taxon>Parvularcula</taxon>
    </lineage>
</organism>
<gene>
    <name evidence="2" type="ORF">DX908_08730</name>
</gene>
<comment type="caution">
    <text evidence="2">The sequence shown here is derived from an EMBL/GenBank/DDBJ whole genome shotgun (WGS) entry which is preliminary data.</text>
</comment>
<proteinExistence type="predicted"/>
<sequence length="142" mass="15199">MRRPLGDTIVYPVFLGGGLILWLLGLLAVRQVGGAVERFGGMAGLILASLLAAFLVAYLIRMVSKPGRLVEGMVVVTLSGLLADAVLLLSYPFAYGADERIIRFVMAWRVASAAFLLLAGVLLEQRPIAGKAKRRRSSSAKS</sequence>
<dbReference type="RefSeq" id="WP_116391965.1">
    <property type="nucleotide sequence ID" value="NZ_QUQO01000001.1"/>
</dbReference>
<dbReference type="Proteomes" id="UP000264589">
    <property type="component" value="Unassembled WGS sequence"/>
</dbReference>
<keyword evidence="1" id="KW-0812">Transmembrane</keyword>
<keyword evidence="3" id="KW-1185">Reference proteome</keyword>
<protein>
    <submittedName>
        <fullName evidence="2">Uncharacterized protein</fullName>
    </submittedName>
</protein>
<feature type="transmembrane region" description="Helical" evidence="1">
    <location>
        <begin position="72"/>
        <end position="95"/>
    </location>
</feature>
<feature type="transmembrane region" description="Helical" evidence="1">
    <location>
        <begin position="101"/>
        <end position="123"/>
    </location>
</feature>
<feature type="transmembrane region" description="Helical" evidence="1">
    <location>
        <begin position="41"/>
        <end position="60"/>
    </location>
</feature>
<dbReference type="InParanoid" id="A0A371RIR3"/>
<name>A0A371RIR3_9PROT</name>
<evidence type="ECO:0000313" key="3">
    <source>
        <dbReference type="Proteomes" id="UP000264589"/>
    </source>
</evidence>
<keyword evidence="1" id="KW-0472">Membrane</keyword>
<feature type="transmembrane region" description="Helical" evidence="1">
    <location>
        <begin position="9"/>
        <end position="29"/>
    </location>
</feature>
<dbReference type="AlphaFoldDB" id="A0A371RIR3"/>
<keyword evidence="1" id="KW-1133">Transmembrane helix</keyword>
<evidence type="ECO:0000313" key="2">
    <source>
        <dbReference type="EMBL" id="RFB05333.1"/>
    </source>
</evidence>